<evidence type="ECO:0000259" key="11">
    <source>
        <dbReference type="PROSITE" id="PS51471"/>
    </source>
</evidence>
<dbReference type="EC" id="1.13.12.19" evidence="3"/>
<dbReference type="InterPro" id="IPR050231">
    <property type="entry name" value="Iron_ascorbate_oxido_reductase"/>
</dbReference>
<dbReference type="InterPro" id="IPR005123">
    <property type="entry name" value="Oxoglu/Fe-dep_dioxygenase_dom"/>
</dbReference>
<dbReference type="EMBL" id="JAQLOI010000001">
    <property type="protein sequence ID" value="MDB1122653.1"/>
    <property type="molecule type" value="Genomic_DNA"/>
</dbReference>
<dbReference type="Gene3D" id="2.60.120.330">
    <property type="entry name" value="B-lactam Antibiotic, Isopenicillin N Synthase, Chain"/>
    <property type="match status" value="1"/>
</dbReference>
<dbReference type="SUPFAM" id="SSF51197">
    <property type="entry name" value="Clavaminate synthase-like"/>
    <property type="match status" value="1"/>
</dbReference>
<keyword evidence="10" id="KW-0479">Metal-binding</keyword>
<evidence type="ECO:0000256" key="9">
    <source>
        <dbReference type="ARBA" id="ARBA00049359"/>
    </source>
</evidence>
<evidence type="ECO:0000256" key="5">
    <source>
        <dbReference type="ARBA" id="ARBA00022666"/>
    </source>
</evidence>
<gene>
    <name evidence="12" type="ORF">PGX00_02545</name>
</gene>
<dbReference type="InterPro" id="IPR027443">
    <property type="entry name" value="IPNS-like_sf"/>
</dbReference>
<evidence type="ECO:0000256" key="2">
    <source>
        <dbReference type="ARBA" id="ARBA00012293"/>
    </source>
</evidence>
<dbReference type="Proteomes" id="UP001210678">
    <property type="component" value="Unassembled WGS sequence"/>
</dbReference>
<evidence type="ECO:0000313" key="13">
    <source>
        <dbReference type="Proteomes" id="UP001210678"/>
    </source>
</evidence>
<sequence length="214" mass="24037">MALDLSPLHPQVKRCSELYGPNQYPDSAEFIQTVNQHYQLSLEVGLKLLKAMAIALGEEEDFFTNSFSYPISVLRLIHYPAQKEATNGAGAHTDYGCITLLYQDDSGGLQVQNVDGDWIDAVPIAGSLVVNIGDLMQRWTNGIYQSTPHRVTSPISGKTRFSMPFFVEPDFDTPISTLPSCITQQTPKVFEDTFAGEWILSRFEQTYTYRNEIE</sequence>
<dbReference type="InterPro" id="IPR044861">
    <property type="entry name" value="IPNS-like_FE2OG_OXY"/>
</dbReference>
<evidence type="ECO:0000313" key="12">
    <source>
        <dbReference type="EMBL" id="MDB1122653.1"/>
    </source>
</evidence>
<evidence type="ECO:0000256" key="4">
    <source>
        <dbReference type="ARBA" id="ARBA00019045"/>
    </source>
</evidence>
<keyword evidence="13" id="KW-1185">Reference proteome</keyword>
<comment type="catalytic activity">
    <reaction evidence="8">
        <text>2-oxoglutarate + O2 + 2 H(+) = ethene + 3 CO2 + H2O</text>
        <dbReference type="Rhea" id="RHEA:31523"/>
        <dbReference type="ChEBI" id="CHEBI:15377"/>
        <dbReference type="ChEBI" id="CHEBI:15378"/>
        <dbReference type="ChEBI" id="CHEBI:15379"/>
        <dbReference type="ChEBI" id="CHEBI:16526"/>
        <dbReference type="ChEBI" id="CHEBI:16810"/>
        <dbReference type="ChEBI" id="CHEBI:18153"/>
        <dbReference type="EC" id="1.13.12.19"/>
    </reaction>
</comment>
<evidence type="ECO:0000256" key="6">
    <source>
        <dbReference type="ARBA" id="ARBA00031011"/>
    </source>
</evidence>
<dbReference type="Pfam" id="PF03171">
    <property type="entry name" value="2OG-FeII_Oxy"/>
    <property type="match status" value="1"/>
</dbReference>
<evidence type="ECO:0000256" key="8">
    <source>
        <dbReference type="ARBA" id="ARBA00047725"/>
    </source>
</evidence>
<dbReference type="PRINTS" id="PR00682">
    <property type="entry name" value="IPNSYNTHASE"/>
</dbReference>
<keyword evidence="10" id="KW-0560">Oxidoreductase</keyword>
<keyword evidence="10" id="KW-0408">Iron</keyword>
<protein>
    <recommendedName>
        <fullName evidence="4">2-oxoglutarate-dependent ethylene/succinate-forming enzyme</fullName>
        <ecNumber evidence="3">1.13.12.19</ecNumber>
        <ecNumber evidence="2">1.14.20.7</ecNumber>
    </recommendedName>
    <alternativeName>
        <fullName evidence="6">2-oxoglutarate dioxygenase (ethylene-forming)</fullName>
    </alternativeName>
    <alternativeName>
        <fullName evidence="7">2-oxoglutarate/L-arginine monooxygenase/decarboxylase (succinate-forming)</fullName>
    </alternativeName>
</protein>
<comment type="similarity">
    <text evidence="10">Belongs to the iron/ascorbate-dependent oxidoreductase family.</text>
</comment>
<comment type="pathway">
    <text evidence="1">Alkene biosynthesis; ethylene biosynthesis via 2-oxoglutarate.</text>
</comment>
<accession>A0ABT4YNC1</accession>
<evidence type="ECO:0000256" key="1">
    <source>
        <dbReference type="ARBA" id="ARBA00004767"/>
    </source>
</evidence>
<keyword evidence="5" id="KW-0266">Ethylene biosynthesis</keyword>
<dbReference type="EC" id="1.14.20.7" evidence="2"/>
<reference evidence="12 13" key="1">
    <citation type="submission" date="2023-01" db="EMBL/GenBank/DDBJ databases">
        <title>Vibrio sp. KJ40-1 sp.nov, isolated from marine algae.</title>
        <authorList>
            <person name="Butt M."/>
            <person name="Kim J.M.J."/>
            <person name="Jeon C.O.C."/>
        </authorList>
    </citation>
    <scope>NUCLEOTIDE SEQUENCE [LARGE SCALE GENOMIC DNA]</scope>
    <source>
        <strain evidence="12 13">KJ40-1</strain>
    </source>
</reference>
<comment type="caution">
    <text evidence="12">The sequence shown here is derived from an EMBL/GenBank/DDBJ whole genome shotgun (WGS) entry which is preliminary data.</text>
</comment>
<dbReference type="RefSeq" id="WP_272132570.1">
    <property type="nucleotide sequence ID" value="NZ_JAQLOI010000001.1"/>
</dbReference>
<evidence type="ECO:0000256" key="10">
    <source>
        <dbReference type="RuleBase" id="RU003682"/>
    </source>
</evidence>
<proteinExistence type="inferred from homology"/>
<feature type="domain" description="Fe2OG dioxygenase" evidence="11">
    <location>
        <begin position="70"/>
        <end position="169"/>
    </location>
</feature>
<organism evidence="12 13">
    <name type="scientific">Vibrio algarum</name>
    <dbReference type="NCBI Taxonomy" id="3020714"/>
    <lineage>
        <taxon>Bacteria</taxon>
        <taxon>Pseudomonadati</taxon>
        <taxon>Pseudomonadota</taxon>
        <taxon>Gammaproteobacteria</taxon>
        <taxon>Vibrionales</taxon>
        <taxon>Vibrionaceae</taxon>
        <taxon>Vibrio</taxon>
    </lineage>
</organism>
<dbReference type="PANTHER" id="PTHR47990">
    <property type="entry name" value="2-OXOGLUTARATE (2OG) AND FE(II)-DEPENDENT OXYGENASE SUPERFAMILY PROTEIN-RELATED"/>
    <property type="match status" value="1"/>
</dbReference>
<evidence type="ECO:0000256" key="3">
    <source>
        <dbReference type="ARBA" id="ARBA00012531"/>
    </source>
</evidence>
<comment type="catalytic activity">
    <reaction evidence="9">
        <text>L-arginine + 2-oxoglutarate + O2 = guanidine + L-glutamate 5-semialdehyde + succinate + CO2</text>
        <dbReference type="Rhea" id="RHEA:31535"/>
        <dbReference type="ChEBI" id="CHEBI:15379"/>
        <dbReference type="ChEBI" id="CHEBI:16526"/>
        <dbReference type="ChEBI" id="CHEBI:16810"/>
        <dbReference type="ChEBI" id="CHEBI:30031"/>
        <dbReference type="ChEBI" id="CHEBI:30087"/>
        <dbReference type="ChEBI" id="CHEBI:32682"/>
        <dbReference type="ChEBI" id="CHEBI:58066"/>
        <dbReference type="EC" id="1.14.20.7"/>
    </reaction>
</comment>
<evidence type="ECO:0000256" key="7">
    <source>
        <dbReference type="ARBA" id="ARBA00031282"/>
    </source>
</evidence>
<dbReference type="PROSITE" id="PS51471">
    <property type="entry name" value="FE2OG_OXY"/>
    <property type="match status" value="1"/>
</dbReference>
<name>A0ABT4YNC1_9VIBR</name>